<evidence type="ECO:0000256" key="2">
    <source>
        <dbReference type="ARBA" id="ARBA00022679"/>
    </source>
</evidence>
<sequence>MWVPSGFGWSRRLGTKPRDSSKPNRWLLGASALQEGIKAVAIGKHGVKPVPESIFGALKEELESVERQLQVFRMELSENCVSASVDVPDMAQVAQRASFIASLFLKHELLPAEGSLILDHVPNKNASLRRGRERNGCYASDVLQMLCPHLLPTSRAFQWGVRLLSADTLNVEEARELAAMVLCCTPETLESPAADAADIISFRALTMHTMRVRHETSEELLGMARAANELINPQFQIRPGIQSTSARNRYAQLAEPFDGFERPGCFLMTPIIGWHLQQRWGIENIVGAVGDSPGPKYGPNLKVVTEQLHERLGPYRDAVRFARGLGDVFLPKTLDERLFVLFDQAWVCPSLHNMLLLRRSIVKRPGWSTVEKFVGCLSGQCSLLIASAFHPPYSQRMVDVAMRLELPGAMIIRKGVEGTLSVSPDSSGAEITCCARRADGTYEQIEMKVKPKLHCAKAGLLSDAESIGPLTASENATLLANYYHSQSSCGHVFFDAVIQATLECIDHGMQWLMDRIGDDLV</sequence>
<proteinExistence type="predicted"/>
<accession>A0A7J7IK87</accession>
<evidence type="ECO:0000256" key="1">
    <source>
        <dbReference type="ARBA" id="ARBA00022676"/>
    </source>
</evidence>
<dbReference type="Proteomes" id="UP000530660">
    <property type="component" value="Unassembled WGS sequence"/>
</dbReference>
<keyword evidence="1" id="KW-0328">Glycosyltransferase</keyword>
<organism evidence="3 4">
    <name type="scientific">Cyanidiococcus yangmingshanensis</name>
    <dbReference type="NCBI Taxonomy" id="2690220"/>
    <lineage>
        <taxon>Eukaryota</taxon>
        <taxon>Rhodophyta</taxon>
        <taxon>Bangiophyceae</taxon>
        <taxon>Cyanidiales</taxon>
        <taxon>Cyanidiaceae</taxon>
        <taxon>Cyanidiococcus</taxon>
    </lineage>
</organism>
<evidence type="ECO:0000313" key="3">
    <source>
        <dbReference type="EMBL" id="KAF6003532.1"/>
    </source>
</evidence>
<protein>
    <submittedName>
        <fullName evidence="3">Uncharacterized protein</fullName>
    </submittedName>
</protein>
<keyword evidence="2" id="KW-0808">Transferase</keyword>
<evidence type="ECO:0000313" key="4">
    <source>
        <dbReference type="Proteomes" id="UP000530660"/>
    </source>
</evidence>
<gene>
    <name evidence="3" type="ORF">F1559_001933</name>
</gene>
<keyword evidence="4" id="KW-1185">Reference proteome</keyword>
<name>A0A7J7IK87_9RHOD</name>
<comment type="caution">
    <text evidence="3">The sequence shown here is derived from an EMBL/GenBank/DDBJ whole genome shotgun (WGS) entry which is preliminary data.</text>
</comment>
<dbReference type="InterPro" id="IPR035902">
    <property type="entry name" value="Nuc_phospho_transferase"/>
</dbReference>
<dbReference type="Gene3D" id="3.40.1030.10">
    <property type="entry name" value="Nucleoside phosphorylase/phosphoribosyltransferase catalytic domain"/>
    <property type="match status" value="1"/>
</dbReference>
<dbReference type="SUPFAM" id="SSF52418">
    <property type="entry name" value="Nucleoside phosphorylase/phosphoribosyltransferase catalytic domain"/>
    <property type="match status" value="1"/>
</dbReference>
<dbReference type="OrthoDB" id="2672at2759"/>
<dbReference type="AlphaFoldDB" id="A0A7J7IK87"/>
<dbReference type="GO" id="GO:0016757">
    <property type="term" value="F:glycosyltransferase activity"/>
    <property type="evidence" value="ECO:0007669"/>
    <property type="project" value="UniProtKB-KW"/>
</dbReference>
<reference evidence="3 4" key="1">
    <citation type="journal article" date="2020" name="J. Phycol.">
        <title>Comparative genome analysis reveals Cyanidiococcus gen. nov., a new extremophilic red algal genus sister to Cyanidioschyzon (Cyanidioschyzonaceae, Rhodophyta).</title>
        <authorList>
            <person name="Liu S.-L."/>
            <person name="Chiang Y.-R."/>
            <person name="Yoon H.S."/>
            <person name="Fu H.-Y."/>
        </authorList>
    </citation>
    <scope>NUCLEOTIDE SEQUENCE [LARGE SCALE GENOMIC DNA]</scope>
    <source>
        <strain evidence="3 4">THAL066</strain>
    </source>
</reference>
<dbReference type="EMBL" id="VWRR01000006">
    <property type="protein sequence ID" value="KAF6003532.1"/>
    <property type="molecule type" value="Genomic_DNA"/>
</dbReference>